<organism evidence="3 4">
    <name type="scientific">Anaerobacillus alkalilacustris</name>
    <dbReference type="NCBI Taxonomy" id="393763"/>
    <lineage>
        <taxon>Bacteria</taxon>
        <taxon>Bacillati</taxon>
        <taxon>Bacillota</taxon>
        <taxon>Bacilli</taxon>
        <taxon>Bacillales</taxon>
        <taxon>Bacillaceae</taxon>
        <taxon>Anaerobacillus</taxon>
    </lineage>
</organism>
<evidence type="ECO:0000313" key="3">
    <source>
        <dbReference type="EMBL" id="OIJ17028.1"/>
    </source>
</evidence>
<keyword evidence="1" id="KW-1133">Transmembrane helix</keyword>
<dbReference type="InterPro" id="IPR042274">
    <property type="entry name" value="YycH/YycI_2"/>
</dbReference>
<dbReference type="EMBL" id="MLQR01000001">
    <property type="protein sequence ID" value="OIJ17028.1"/>
    <property type="molecule type" value="Genomic_DNA"/>
</dbReference>
<accession>A0A1S2LWX2</accession>
<dbReference type="Proteomes" id="UP000179524">
    <property type="component" value="Unassembled WGS sequence"/>
</dbReference>
<dbReference type="AlphaFoldDB" id="A0A1S2LWX2"/>
<evidence type="ECO:0000256" key="1">
    <source>
        <dbReference type="SAM" id="Phobius"/>
    </source>
</evidence>
<dbReference type="Gene3D" id="3.10.450.310">
    <property type="match status" value="1"/>
</dbReference>
<sequence>MIEHVKTVILWLLILLSVFLTYQIWIFQPNYRVLQSTEYIDRTQIGDEKGLDQVIRPKQIVLYNDGLSFSPIGSLEYIQKYYDEYHGVSVEQITVTTNFIDIEIDEEFKGIEFIFPSSIPFEALNEFFHFNNNKSSFIRNIDRIVFFIESSDGKEQVHARLISNNEQVVANAITNISAESFREDITVDDKNGSYYEVFPYNIVNYGSGFMGTVFLPEDDLMINSGTYLAKTISAEHFKQSLFSDPSFVKNYLQSNGEESFTDGNRMMNVLNNGNVLQYINPVFGDGIDRNDKHILFTGLDFLNGHGGFTNSYYYDSVKSVGDKDEINFRLFVDGIPVYRANFFEINNLYEITLQRGSGNRIEQYKRPLFFVDEEPINLGESTILPSGYEVIKAINNKEDFNPYLLTDISVGYMMVKRQSFVILEPRWFIYYNNSWEVVNVVNGMEDSEVITDGLE</sequence>
<proteinExistence type="predicted"/>
<protein>
    <recommendedName>
        <fullName evidence="2">Regulatory protein YycH domain-containing protein</fullName>
    </recommendedName>
</protein>
<dbReference type="OrthoDB" id="2382185at2"/>
<name>A0A1S2LWX2_9BACI</name>
<reference evidence="3 4" key="1">
    <citation type="submission" date="2016-10" db="EMBL/GenBank/DDBJ databases">
        <title>Draft genome sequences of four alkaliphilic bacteria belonging to the Anaerobacillus genus.</title>
        <authorList>
            <person name="Bassil N.M."/>
            <person name="Lloyd J.R."/>
        </authorList>
    </citation>
    <scope>NUCLEOTIDE SEQUENCE [LARGE SCALE GENOMIC DNA]</scope>
    <source>
        <strain evidence="3 4">DSM 18345</strain>
    </source>
</reference>
<evidence type="ECO:0000259" key="2">
    <source>
        <dbReference type="Pfam" id="PF07435"/>
    </source>
</evidence>
<keyword evidence="1" id="KW-0472">Membrane</keyword>
<dbReference type="RefSeq" id="WP_071307757.1">
    <property type="nucleotide sequence ID" value="NZ_MLQR01000001.1"/>
</dbReference>
<feature type="transmembrane region" description="Helical" evidence="1">
    <location>
        <begin position="7"/>
        <end position="27"/>
    </location>
</feature>
<gene>
    <name evidence="3" type="ORF">BKP37_00275</name>
</gene>
<dbReference type="CDD" id="cd15787">
    <property type="entry name" value="YycH_N"/>
    <property type="match status" value="1"/>
</dbReference>
<dbReference type="Pfam" id="PF07435">
    <property type="entry name" value="YycH"/>
    <property type="match status" value="1"/>
</dbReference>
<keyword evidence="4" id="KW-1185">Reference proteome</keyword>
<dbReference type="InterPro" id="IPR009996">
    <property type="entry name" value="YycH"/>
</dbReference>
<evidence type="ECO:0000313" key="4">
    <source>
        <dbReference type="Proteomes" id="UP000179524"/>
    </source>
</evidence>
<dbReference type="Gene3D" id="3.30.310.160">
    <property type="entry name" value="YycH protein, domain 2"/>
    <property type="match status" value="1"/>
</dbReference>
<keyword evidence="1" id="KW-0812">Transmembrane</keyword>
<feature type="domain" description="Regulatory protein YycH" evidence="2">
    <location>
        <begin position="3"/>
        <end position="440"/>
    </location>
</feature>
<comment type="caution">
    <text evidence="3">The sequence shown here is derived from an EMBL/GenBank/DDBJ whole genome shotgun (WGS) entry which is preliminary data.</text>
</comment>